<feature type="non-terminal residue" evidence="1">
    <location>
        <position position="1"/>
    </location>
</feature>
<gene>
    <name evidence="1" type="ORF">LEA_01703</name>
</gene>
<dbReference type="AlphaFoldDB" id="K1UPQ8"/>
<accession>K1UPQ8</accession>
<proteinExistence type="predicted"/>
<comment type="caution">
    <text evidence="1">The sequence shown here is derived from an EMBL/GenBank/DDBJ whole genome shotgun (WGS) entry which is preliminary data.</text>
</comment>
<dbReference type="EMBL" id="AJWY01001182">
    <property type="protein sequence ID" value="EKC80135.1"/>
    <property type="molecule type" value="Genomic_DNA"/>
</dbReference>
<evidence type="ECO:0000313" key="1">
    <source>
        <dbReference type="EMBL" id="EKC80135.1"/>
    </source>
</evidence>
<protein>
    <submittedName>
        <fullName evidence="1">Uncharacterized protein</fullName>
    </submittedName>
</protein>
<name>K1UPQ8_9ZZZZ</name>
<reference evidence="1" key="1">
    <citation type="journal article" date="2013" name="Environ. Microbiol.">
        <title>Microbiota from the distal guts of lean and obese adolescents exhibit partial functional redundancy besides clear differences in community structure.</title>
        <authorList>
            <person name="Ferrer M."/>
            <person name="Ruiz A."/>
            <person name="Lanza F."/>
            <person name="Haange S.B."/>
            <person name="Oberbach A."/>
            <person name="Till H."/>
            <person name="Bargiela R."/>
            <person name="Campoy C."/>
            <person name="Segura M.T."/>
            <person name="Richter M."/>
            <person name="von Bergen M."/>
            <person name="Seifert J."/>
            <person name="Suarez A."/>
        </authorList>
    </citation>
    <scope>NUCLEOTIDE SEQUENCE</scope>
</reference>
<organism evidence="1">
    <name type="scientific">human gut metagenome</name>
    <dbReference type="NCBI Taxonomy" id="408170"/>
    <lineage>
        <taxon>unclassified sequences</taxon>
        <taxon>metagenomes</taxon>
        <taxon>organismal metagenomes</taxon>
    </lineage>
</organism>
<sequence>STLTTQGVGLMYKKDFNTWDELFRWFLWKRRKGSLQKRSDD</sequence>